<dbReference type="EnsemblPlants" id="OGLUM06G03090.1">
    <property type="protein sequence ID" value="OGLUM06G03090.1"/>
    <property type="gene ID" value="OGLUM06G03090"/>
</dbReference>
<name>A0A0E0A4Y9_9ORYZ</name>
<reference evidence="2" key="1">
    <citation type="submission" date="2015-04" db="UniProtKB">
        <authorList>
            <consortium name="EnsemblPlants"/>
        </authorList>
    </citation>
    <scope>IDENTIFICATION</scope>
</reference>
<dbReference type="HOGENOM" id="CLU_1848234_0_0_1"/>
<sequence>MRRASCSLLPPLALIPRSAPSILRRRRPSSGRSALAACWFMPQDPSSRVEAPSYAVRCPLVAVGLAMSNPGRGASLPSPSKDGGEAAGAQSICTGLREALLGSSIQHSLGRPPLAGIFQAAYRSSGNKLLLSYLCFDES</sequence>
<evidence type="ECO:0000256" key="1">
    <source>
        <dbReference type="SAM" id="MobiDB-lite"/>
    </source>
</evidence>
<dbReference type="Proteomes" id="UP000026961">
    <property type="component" value="Chromosome 6"/>
</dbReference>
<dbReference type="Gramene" id="OGLUM06G03090.1">
    <property type="protein sequence ID" value="OGLUM06G03090.1"/>
    <property type="gene ID" value="OGLUM06G03090"/>
</dbReference>
<accession>A0A0E0A4Y9</accession>
<keyword evidence="3" id="KW-1185">Reference proteome</keyword>
<proteinExistence type="predicted"/>
<reference evidence="2" key="2">
    <citation type="submission" date="2018-05" db="EMBL/GenBank/DDBJ databases">
        <title>OgluRS3 (Oryza glumaepatula Reference Sequence Version 3).</title>
        <authorList>
            <person name="Zhang J."/>
            <person name="Kudrna D."/>
            <person name="Lee S."/>
            <person name="Talag J."/>
            <person name="Welchert J."/>
            <person name="Wing R.A."/>
        </authorList>
    </citation>
    <scope>NUCLEOTIDE SEQUENCE [LARGE SCALE GENOMIC DNA]</scope>
</reference>
<protein>
    <submittedName>
        <fullName evidence="2">Uncharacterized protein</fullName>
    </submittedName>
</protein>
<dbReference type="AlphaFoldDB" id="A0A0E0A4Y9"/>
<evidence type="ECO:0000313" key="2">
    <source>
        <dbReference type="EnsemblPlants" id="OGLUM06G03090.1"/>
    </source>
</evidence>
<organism evidence="2">
    <name type="scientific">Oryza glumipatula</name>
    <dbReference type="NCBI Taxonomy" id="40148"/>
    <lineage>
        <taxon>Eukaryota</taxon>
        <taxon>Viridiplantae</taxon>
        <taxon>Streptophyta</taxon>
        <taxon>Embryophyta</taxon>
        <taxon>Tracheophyta</taxon>
        <taxon>Spermatophyta</taxon>
        <taxon>Magnoliopsida</taxon>
        <taxon>Liliopsida</taxon>
        <taxon>Poales</taxon>
        <taxon>Poaceae</taxon>
        <taxon>BOP clade</taxon>
        <taxon>Oryzoideae</taxon>
        <taxon>Oryzeae</taxon>
        <taxon>Oryzinae</taxon>
        <taxon>Oryza</taxon>
    </lineage>
</organism>
<feature type="region of interest" description="Disordered" evidence="1">
    <location>
        <begin position="68"/>
        <end position="89"/>
    </location>
</feature>
<evidence type="ECO:0000313" key="3">
    <source>
        <dbReference type="Proteomes" id="UP000026961"/>
    </source>
</evidence>